<dbReference type="PANTHER" id="PTHR21143">
    <property type="entry name" value="INVERTEBRATE GUSTATORY RECEPTOR"/>
    <property type="match status" value="1"/>
</dbReference>
<gene>
    <name evidence="9" type="primary">Gr7CTE</name>
    <name evidence="9" type="ORF">DALL_DALL000126</name>
</gene>
<comment type="caution">
    <text evidence="8">Lacks conserved residue(s) required for the propagation of feature annotation.</text>
</comment>
<dbReference type="GO" id="GO:0030425">
    <property type="term" value="C:dendrite"/>
    <property type="evidence" value="ECO:0007669"/>
    <property type="project" value="TreeGrafter"/>
</dbReference>
<keyword evidence="4 8" id="KW-1133">Transmembrane helix</keyword>
<dbReference type="GO" id="GO:0050909">
    <property type="term" value="P:sensory perception of taste"/>
    <property type="evidence" value="ECO:0007669"/>
    <property type="project" value="InterPro"/>
</dbReference>
<dbReference type="GO" id="GO:0043025">
    <property type="term" value="C:neuronal cell body"/>
    <property type="evidence" value="ECO:0007669"/>
    <property type="project" value="TreeGrafter"/>
</dbReference>
<evidence type="ECO:0000256" key="6">
    <source>
        <dbReference type="ARBA" id="ARBA00023170"/>
    </source>
</evidence>
<feature type="transmembrane region" description="Helical" evidence="8">
    <location>
        <begin position="290"/>
        <end position="313"/>
    </location>
</feature>
<dbReference type="Proteomes" id="UP000297026">
    <property type="component" value="Unassembled WGS sequence"/>
</dbReference>
<feature type="transmembrane region" description="Helical" evidence="8">
    <location>
        <begin position="33"/>
        <end position="53"/>
    </location>
</feature>
<keyword evidence="7 8" id="KW-0807">Transducer</keyword>
<feature type="non-terminal residue" evidence="9">
    <location>
        <position position="373"/>
    </location>
</feature>
<dbReference type="EMBL" id="ML158590">
    <property type="protein sequence ID" value="THK32953.1"/>
    <property type="molecule type" value="Genomic_DNA"/>
</dbReference>
<evidence type="ECO:0000256" key="4">
    <source>
        <dbReference type="ARBA" id="ARBA00022989"/>
    </source>
</evidence>
<comment type="similarity">
    <text evidence="8">Belongs to the insect chemoreceptor superfamily. Gustatory receptor (GR) family.</text>
</comment>
<proteinExistence type="inferred from homology"/>
<keyword evidence="10" id="KW-1185">Reference proteome</keyword>
<feature type="transmembrane region" description="Helical" evidence="8">
    <location>
        <begin position="131"/>
        <end position="154"/>
    </location>
</feature>
<dbReference type="GO" id="GO:0007165">
    <property type="term" value="P:signal transduction"/>
    <property type="evidence" value="ECO:0007669"/>
    <property type="project" value="UniProtKB-KW"/>
</dbReference>
<evidence type="ECO:0000256" key="7">
    <source>
        <dbReference type="ARBA" id="ARBA00023224"/>
    </source>
</evidence>
<evidence type="ECO:0000313" key="9">
    <source>
        <dbReference type="EMBL" id="THK32953.1"/>
    </source>
</evidence>
<keyword evidence="2 8" id="KW-1003">Cell membrane</keyword>
<protein>
    <recommendedName>
        <fullName evidence="8">Gustatory receptor</fullName>
    </recommendedName>
</protein>
<keyword evidence="6 8" id="KW-0675">Receptor</keyword>
<keyword evidence="5 8" id="KW-0472">Membrane</keyword>
<evidence type="ECO:0000256" key="2">
    <source>
        <dbReference type="ARBA" id="ARBA00022475"/>
    </source>
</evidence>
<reference evidence="9" key="1">
    <citation type="submission" date="2019-02" db="EMBL/GenBank/DDBJ databases">
        <title>Genome of the parasitoid wasp Diachasma alloeum, an emerging model for ecological speciation and transitions to asexual reproduction.</title>
        <authorList>
            <person name="Robertson H.M."/>
            <person name="Walden K.K."/>
            <person name="Tvedte E.S."/>
            <person name="Hood G.R."/>
            <person name="Feder J.L."/>
            <person name="Forbes A.A."/>
            <person name="Logsdon J.M."/>
            <person name="Mcelroy K.E."/>
        </authorList>
    </citation>
    <scope>NUCLEOTIDE SEQUENCE [LARGE SCALE GENOMIC DNA]</scope>
    <source>
        <strain evidence="9">Michigan</strain>
    </source>
</reference>
<dbReference type="AlphaFoldDB" id="A0A4E0S4F5"/>
<dbReference type="GO" id="GO:0007635">
    <property type="term" value="P:chemosensory behavior"/>
    <property type="evidence" value="ECO:0007669"/>
    <property type="project" value="TreeGrafter"/>
</dbReference>
<comment type="subcellular location">
    <subcellularLocation>
        <location evidence="1 8">Cell membrane</location>
        <topology evidence="1 8">Multi-pass membrane protein</topology>
    </subcellularLocation>
</comment>
<evidence type="ECO:0000256" key="5">
    <source>
        <dbReference type="ARBA" id="ARBA00023136"/>
    </source>
</evidence>
<evidence type="ECO:0000313" key="10">
    <source>
        <dbReference type="Proteomes" id="UP000297026"/>
    </source>
</evidence>
<dbReference type="GO" id="GO:0008049">
    <property type="term" value="P:male courtship behavior"/>
    <property type="evidence" value="ECO:0007669"/>
    <property type="project" value="TreeGrafter"/>
</dbReference>
<comment type="function">
    <text evidence="8">Gustatory receptor which mediates acceptance or avoidance behavior, depending on its substrates.</text>
</comment>
<sequence length="373" mass="43312">MSQNNSLPVVFLYYYWKIIGLCPFRVTNLGLEISILEITIAVVRCLGCLYVFPNFDYFHRAIHDHGLIVVLSEATGFFTGLIVLLFIWIVSATRVKKIDSVIKTFMSLHKRLEEMGLEEARGRDFLRKMSLHSFFVNSFFWIHTFVITTIFWMVRTVGFSELLYQSARVVLWNTVVLFVDGVSLIRDKFQCINNAIENFHNYLELGDDPRSMRFAQQVFYIARYCNAGEYLRSIGQIHEDLKDLLHTVENIFAVPILFAIVVNFMECASCLYLIAMTLRSGSTEWTFKEIVAMTTFSTWVIANLVHMLLIVSIPSLTDEEANRTGSALHYMWITYRPRNTRFVVEAVSMRLLQKKTVISLHGLIRLNFPLIYR</sequence>
<dbReference type="InterPro" id="IPR013604">
    <property type="entry name" value="7TM_chemorcpt"/>
</dbReference>
<feature type="transmembrane region" description="Helical" evidence="8">
    <location>
        <begin position="6"/>
        <end position="26"/>
    </location>
</feature>
<dbReference type="GO" id="GO:0030424">
    <property type="term" value="C:axon"/>
    <property type="evidence" value="ECO:0007669"/>
    <property type="project" value="TreeGrafter"/>
</dbReference>
<dbReference type="PANTHER" id="PTHR21143:SF133">
    <property type="entry name" value="GUSTATORY AND PHEROMONE RECEPTOR 32A-RELATED"/>
    <property type="match status" value="1"/>
</dbReference>
<feature type="transmembrane region" description="Helical" evidence="8">
    <location>
        <begin position="251"/>
        <end position="278"/>
    </location>
</feature>
<name>A0A4E0S4F5_9HYME</name>
<evidence type="ECO:0000256" key="1">
    <source>
        <dbReference type="ARBA" id="ARBA00004651"/>
    </source>
</evidence>
<dbReference type="Pfam" id="PF08395">
    <property type="entry name" value="7tm_7"/>
    <property type="match status" value="1"/>
</dbReference>
<feature type="transmembrane region" description="Helical" evidence="8">
    <location>
        <begin position="65"/>
        <end position="90"/>
    </location>
</feature>
<dbReference type="GO" id="GO:0005886">
    <property type="term" value="C:plasma membrane"/>
    <property type="evidence" value="ECO:0007669"/>
    <property type="project" value="UniProtKB-SubCell"/>
</dbReference>
<accession>A0A4E0S4F5</accession>
<organism evidence="9 10">
    <name type="scientific">Diachasma alloeum</name>
    <dbReference type="NCBI Taxonomy" id="454923"/>
    <lineage>
        <taxon>Eukaryota</taxon>
        <taxon>Metazoa</taxon>
        <taxon>Ecdysozoa</taxon>
        <taxon>Arthropoda</taxon>
        <taxon>Hexapoda</taxon>
        <taxon>Insecta</taxon>
        <taxon>Pterygota</taxon>
        <taxon>Neoptera</taxon>
        <taxon>Endopterygota</taxon>
        <taxon>Hymenoptera</taxon>
        <taxon>Apocrita</taxon>
        <taxon>Ichneumonoidea</taxon>
        <taxon>Braconidae</taxon>
        <taxon>Opiinae</taxon>
        <taxon>Diachasma</taxon>
    </lineage>
</organism>
<evidence type="ECO:0000256" key="3">
    <source>
        <dbReference type="ARBA" id="ARBA00022692"/>
    </source>
</evidence>
<keyword evidence="3 8" id="KW-0812">Transmembrane</keyword>
<evidence type="ECO:0000256" key="8">
    <source>
        <dbReference type="RuleBase" id="RU363108"/>
    </source>
</evidence>